<accession>D1C2S3</accession>
<reference evidence="5 6" key="2">
    <citation type="journal article" date="2010" name="Stand. Genomic Sci.">
        <title>Complete genome sequence of Desulfohalobium retbaense type strain (HR(100)).</title>
        <authorList>
            <person name="Spring S."/>
            <person name="Nolan M."/>
            <person name="Lapidus A."/>
            <person name="Glavina Del Rio T."/>
            <person name="Copeland A."/>
            <person name="Tice H."/>
            <person name="Cheng J.F."/>
            <person name="Lucas S."/>
            <person name="Land M."/>
            <person name="Chen F."/>
            <person name="Bruce D."/>
            <person name="Goodwin L."/>
            <person name="Pitluck S."/>
            <person name="Ivanova N."/>
            <person name="Mavromatis K."/>
            <person name="Mikhailova N."/>
            <person name="Pati A."/>
            <person name="Chen A."/>
            <person name="Palaniappan K."/>
            <person name="Hauser L."/>
            <person name="Chang Y.J."/>
            <person name="Jeffries C.D."/>
            <person name="Munk C."/>
            <person name="Kiss H."/>
            <person name="Chain P."/>
            <person name="Han C."/>
            <person name="Brettin T."/>
            <person name="Detter J.C."/>
            <person name="Schuler E."/>
            <person name="Goker M."/>
            <person name="Rohde M."/>
            <person name="Bristow J."/>
            <person name="Eisen J.A."/>
            <person name="Markowitz V."/>
            <person name="Hugenholtz P."/>
            <person name="Kyrpides N.C."/>
            <person name="Klenk H.P."/>
        </authorList>
    </citation>
    <scope>NUCLEOTIDE SEQUENCE [LARGE SCALE GENOMIC DNA]</scope>
    <source>
        <strain evidence="6">ATCC 49802 / DSM 20745 / S 6022</strain>
    </source>
</reference>
<dbReference type="STRING" id="479434.Sthe_1104"/>
<name>D1C2S3_SPHTD</name>
<evidence type="ECO:0000256" key="1">
    <source>
        <dbReference type="ARBA" id="ARBA00005199"/>
    </source>
</evidence>
<gene>
    <name evidence="5" type="ordered locus">Sthe_1104</name>
</gene>
<dbReference type="NCBIfam" id="TIGR01484">
    <property type="entry name" value="HAD-SF-IIB"/>
    <property type="match status" value="1"/>
</dbReference>
<comment type="function">
    <text evidence="4">Removes the phosphate from trehalose 6-phosphate to produce free trehalose.</text>
</comment>
<dbReference type="GO" id="GO:0004805">
    <property type="term" value="F:trehalose-phosphatase activity"/>
    <property type="evidence" value="ECO:0007669"/>
    <property type="project" value="UniProtKB-EC"/>
</dbReference>
<proteinExistence type="inferred from homology"/>
<comment type="pathway">
    <text evidence="1 4">Glycan biosynthesis; trehalose biosynthesis.</text>
</comment>
<dbReference type="InterPro" id="IPR044651">
    <property type="entry name" value="OTSB-like"/>
</dbReference>
<reference evidence="6" key="1">
    <citation type="submission" date="2009-11" db="EMBL/GenBank/DDBJ databases">
        <title>The complete chromosome 1 of Sphaerobacter thermophilus DSM 20745.</title>
        <authorList>
            <person name="Lucas S."/>
            <person name="Copeland A."/>
            <person name="Lapidus A."/>
            <person name="Glavina del Rio T."/>
            <person name="Dalin E."/>
            <person name="Tice H."/>
            <person name="Bruce D."/>
            <person name="Goodwin L."/>
            <person name="Pitluck S."/>
            <person name="Kyrpides N."/>
            <person name="Mavromatis K."/>
            <person name="Ivanova N."/>
            <person name="Mikhailova N."/>
            <person name="LaButti K.M."/>
            <person name="Clum A."/>
            <person name="Sun H.I."/>
            <person name="Brettin T."/>
            <person name="Detter J.C."/>
            <person name="Han C."/>
            <person name="Larimer F."/>
            <person name="Land M."/>
            <person name="Hauser L."/>
            <person name="Markowitz V."/>
            <person name="Cheng J.F."/>
            <person name="Hugenholtz P."/>
            <person name="Woyke T."/>
            <person name="Wu D."/>
            <person name="Steenblock K."/>
            <person name="Schneider S."/>
            <person name="Pukall R."/>
            <person name="Goeker M."/>
            <person name="Klenk H.P."/>
            <person name="Eisen J.A."/>
        </authorList>
    </citation>
    <scope>NUCLEOTIDE SEQUENCE [LARGE SCALE GENOMIC DNA]</scope>
    <source>
        <strain evidence="6">ATCC 49802 / DSM 20745 / S 6022</strain>
    </source>
</reference>
<evidence type="ECO:0000313" key="6">
    <source>
        <dbReference type="Proteomes" id="UP000002027"/>
    </source>
</evidence>
<dbReference type="Gene3D" id="3.40.50.1000">
    <property type="entry name" value="HAD superfamily/HAD-like"/>
    <property type="match status" value="1"/>
</dbReference>
<dbReference type="HOGENOM" id="CLU_037265_0_0_0"/>
<dbReference type="GO" id="GO:0046872">
    <property type="term" value="F:metal ion binding"/>
    <property type="evidence" value="ECO:0007669"/>
    <property type="project" value="UniProtKB-KW"/>
</dbReference>
<dbReference type="InParanoid" id="D1C2S3"/>
<dbReference type="SUPFAM" id="SSF56784">
    <property type="entry name" value="HAD-like"/>
    <property type="match status" value="1"/>
</dbReference>
<dbReference type="InterPro" id="IPR036412">
    <property type="entry name" value="HAD-like_sf"/>
</dbReference>
<dbReference type="NCBIfam" id="TIGR00685">
    <property type="entry name" value="T6PP"/>
    <property type="match status" value="1"/>
</dbReference>
<organism evidence="5 6">
    <name type="scientific">Sphaerobacter thermophilus (strain ATCC 49802 / DSM 20745 / KCCM 41009 / NCIMB 13125 / S 6022)</name>
    <dbReference type="NCBI Taxonomy" id="479434"/>
    <lineage>
        <taxon>Bacteria</taxon>
        <taxon>Pseudomonadati</taxon>
        <taxon>Thermomicrobiota</taxon>
        <taxon>Thermomicrobia</taxon>
        <taxon>Sphaerobacterales</taxon>
        <taxon>Sphaerobacterineae</taxon>
        <taxon>Sphaerobacteraceae</taxon>
        <taxon>Sphaerobacter</taxon>
    </lineage>
</organism>
<sequence>MTQAMEVAERAAAVLAHRPAGLLTDIDGTISRVTAPAEAATVEPAARAALARLATVLDVVAVVSGRSAADARRLVDVPRLVYIGNHGLERWHDGQVTASPEATRFRDRMARVAAQMQATLTLPGVRVEDKDLTLSIHYRETADPASAEEAVRAALLPVSEAEGLVVRPGRMVFEVRPPITMNKGTAARDLIRERGLRSVVFVGDDVTDLDAMTEIQRLSAEQGLRALTVGVVGPETPPAIAEQADMTVDGVDGVIAFLTALADRLG</sequence>
<dbReference type="SMR" id="D1C2S3"/>
<dbReference type="InterPro" id="IPR003337">
    <property type="entry name" value="Trehalose_PPase"/>
</dbReference>
<keyword evidence="4" id="KW-0479">Metal-binding</keyword>
<evidence type="ECO:0000256" key="3">
    <source>
        <dbReference type="ARBA" id="ARBA00022801"/>
    </source>
</evidence>
<dbReference type="eggNOG" id="COG1877">
    <property type="taxonomic scope" value="Bacteria"/>
</dbReference>
<dbReference type="EMBL" id="CP001823">
    <property type="protein sequence ID" value="ACZ38540.1"/>
    <property type="molecule type" value="Genomic_DNA"/>
</dbReference>
<comment type="cofactor">
    <cofactor evidence="4">
        <name>Mg(2+)</name>
        <dbReference type="ChEBI" id="CHEBI:18420"/>
    </cofactor>
</comment>
<dbReference type="Pfam" id="PF02358">
    <property type="entry name" value="Trehalose_PPase"/>
    <property type="match status" value="1"/>
</dbReference>
<keyword evidence="4" id="KW-0460">Magnesium</keyword>
<dbReference type="Proteomes" id="UP000002027">
    <property type="component" value="Chromosome 1"/>
</dbReference>
<dbReference type="Gene3D" id="3.30.70.1020">
    <property type="entry name" value="Trehalose-6-phosphate phosphatase related protein, domain 2"/>
    <property type="match status" value="1"/>
</dbReference>
<dbReference type="PANTHER" id="PTHR43768">
    <property type="entry name" value="TREHALOSE 6-PHOSPHATE PHOSPHATASE"/>
    <property type="match status" value="1"/>
</dbReference>
<comment type="similarity">
    <text evidence="2 4">Belongs to the trehalose phosphatase family.</text>
</comment>
<evidence type="ECO:0000256" key="4">
    <source>
        <dbReference type="RuleBase" id="RU361117"/>
    </source>
</evidence>
<dbReference type="EC" id="3.1.3.12" evidence="4"/>
<dbReference type="PANTHER" id="PTHR43768:SF3">
    <property type="entry name" value="TREHALOSE 6-PHOSPHATE PHOSPHATASE"/>
    <property type="match status" value="1"/>
</dbReference>
<evidence type="ECO:0000256" key="2">
    <source>
        <dbReference type="ARBA" id="ARBA00008770"/>
    </source>
</evidence>
<dbReference type="KEGG" id="sti:Sthe_1104"/>
<dbReference type="RefSeq" id="WP_012871587.1">
    <property type="nucleotide sequence ID" value="NC_013523.1"/>
</dbReference>
<evidence type="ECO:0000313" key="5">
    <source>
        <dbReference type="EMBL" id="ACZ38540.1"/>
    </source>
</evidence>
<keyword evidence="6" id="KW-1185">Reference proteome</keyword>
<dbReference type="UniPathway" id="UPA00299"/>
<dbReference type="InterPro" id="IPR023214">
    <property type="entry name" value="HAD_sf"/>
</dbReference>
<protein>
    <recommendedName>
        <fullName evidence="4">Trehalose 6-phosphate phosphatase</fullName>
        <ecNumber evidence="4">3.1.3.12</ecNumber>
    </recommendedName>
</protein>
<comment type="catalytic activity">
    <reaction evidence="4">
        <text>alpha,alpha-trehalose 6-phosphate + H2O = alpha,alpha-trehalose + phosphate</text>
        <dbReference type="Rhea" id="RHEA:23420"/>
        <dbReference type="ChEBI" id="CHEBI:15377"/>
        <dbReference type="ChEBI" id="CHEBI:16551"/>
        <dbReference type="ChEBI" id="CHEBI:43474"/>
        <dbReference type="ChEBI" id="CHEBI:58429"/>
        <dbReference type="EC" id="3.1.3.12"/>
    </reaction>
</comment>
<dbReference type="GO" id="GO:0005992">
    <property type="term" value="P:trehalose biosynthetic process"/>
    <property type="evidence" value="ECO:0007669"/>
    <property type="project" value="UniProtKB-UniPathway"/>
</dbReference>
<keyword evidence="3 4" id="KW-0378">Hydrolase</keyword>
<dbReference type="AlphaFoldDB" id="D1C2S3"/>
<dbReference type="InterPro" id="IPR006379">
    <property type="entry name" value="HAD-SF_hydro_IIB"/>
</dbReference>